<dbReference type="InterPro" id="IPR009080">
    <property type="entry name" value="tRNAsynth_Ia_anticodon-bd"/>
</dbReference>
<evidence type="ECO:0000313" key="15">
    <source>
        <dbReference type="EnsemblMetazoa" id="CapteP220944"/>
    </source>
</evidence>
<dbReference type="NCBIfam" id="TIGR00456">
    <property type="entry name" value="argS"/>
    <property type="match status" value="1"/>
</dbReference>
<evidence type="ECO:0000256" key="12">
    <source>
        <dbReference type="RuleBase" id="RU363038"/>
    </source>
</evidence>
<dbReference type="PROSITE" id="PS00178">
    <property type="entry name" value="AA_TRNA_LIGASE_I"/>
    <property type="match status" value="1"/>
</dbReference>
<dbReference type="OMA" id="YEFKWER"/>
<reference evidence="15" key="3">
    <citation type="submission" date="2015-06" db="UniProtKB">
        <authorList>
            <consortium name="EnsemblMetazoa"/>
        </authorList>
    </citation>
    <scope>IDENTIFICATION</scope>
</reference>
<dbReference type="InterPro" id="IPR035684">
    <property type="entry name" value="ArgRS_core"/>
</dbReference>
<dbReference type="FunFam" id="3.40.50.620:FF:000058">
    <property type="entry name" value="Mitochondrial arginyl-tRNA synthetase"/>
    <property type="match status" value="1"/>
</dbReference>
<evidence type="ECO:0000256" key="7">
    <source>
        <dbReference type="ARBA" id="ARBA00023146"/>
    </source>
</evidence>
<comment type="similarity">
    <text evidence="1 12">Belongs to the class-I aminoacyl-tRNA synthetase family.</text>
</comment>
<dbReference type="CDD" id="cd07956">
    <property type="entry name" value="Anticodon_Ia_Arg"/>
    <property type="match status" value="1"/>
</dbReference>
<evidence type="ECO:0000256" key="5">
    <source>
        <dbReference type="ARBA" id="ARBA00022840"/>
    </source>
</evidence>
<dbReference type="Gene3D" id="1.10.730.10">
    <property type="entry name" value="Isoleucyl-tRNA Synthetase, Domain 1"/>
    <property type="match status" value="1"/>
</dbReference>
<evidence type="ECO:0000256" key="8">
    <source>
        <dbReference type="ARBA" id="ARBA00033033"/>
    </source>
</evidence>
<dbReference type="PANTHER" id="PTHR11956:SF11">
    <property type="entry name" value="ARGININE--TRNA LIGASE, MITOCHONDRIAL-RELATED"/>
    <property type="match status" value="1"/>
</dbReference>
<evidence type="ECO:0000256" key="1">
    <source>
        <dbReference type="ARBA" id="ARBA00005594"/>
    </source>
</evidence>
<reference evidence="16" key="1">
    <citation type="submission" date="2012-12" db="EMBL/GenBank/DDBJ databases">
        <authorList>
            <person name="Hellsten U."/>
            <person name="Grimwood J."/>
            <person name="Chapman J.A."/>
            <person name="Shapiro H."/>
            <person name="Aerts A."/>
            <person name="Otillar R.P."/>
            <person name="Terry A.Y."/>
            <person name="Boore J.L."/>
            <person name="Simakov O."/>
            <person name="Marletaz F."/>
            <person name="Cho S.-J."/>
            <person name="Edsinger-Gonzales E."/>
            <person name="Havlak P."/>
            <person name="Kuo D.-H."/>
            <person name="Larsson T."/>
            <person name="Lv J."/>
            <person name="Arendt D."/>
            <person name="Savage R."/>
            <person name="Osoegawa K."/>
            <person name="de Jong P."/>
            <person name="Lindberg D.R."/>
            <person name="Seaver E.C."/>
            <person name="Weisblat D.A."/>
            <person name="Putnam N.H."/>
            <person name="Grigoriev I.V."/>
            <person name="Rokhsar D.S."/>
        </authorList>
    </citation>
    <scope>NUCLEOTIDE SEQUENCE</scope>
    <source>
        <strain evidence="16">I ESC-2004</strain>
    </source>
</reference>
<evidence type="ECO:0000256" key="4">
    <source>
        <dbReference type="ARBA" id="ARBA00022741"/>
    </source>
</evidence>
<evidence type="ECO:0000256" key="3">
    <source>
        <dbReference type="ARBA" id="ARBA00022598"/>
    </source>
</evidence>
<dbReference type="FunFam" id="1.10.730.10:FF:000006">
    <property type="entry name" value="Arginyl-tRNA synthetase 2, mitochondrial"/>
    <property type="match status" value="1"/>
</dbReference>
<dbReference type="GO" id="GO:0032543">
    <property type="term" value="P:mitochondrial translation"/>
    <property type="evidence" value="ECO:0007669"/>
    <property type="project" value="TreeGrafter"/>
</dbReference>
<comment type="function">
    <text evidence="11">Catalyzes the attachment of arginine to tRNA(Arg) in a two-step reaction: arginine is first activated by ATP to form Arg-AMP and then transferred to the acceptor end of tRNA(Arg).</text>
</comment>
<dbReference type="InterPro" id="IPR001278">
    <property type="entry name" value="Arg-tRNA-ligase"/>
</dbReference>
<protein>
    <recommendedName>
        <fullName evidence="9">Probable arginine--tRNA ligase, mitochondrial</fullName>
        <ecNumber evidence="2">6.1.1.19</ecNumber>
    </recommendedName>
    <alternativeName>
        <fullName evidence="8">Arginyl-tRNA synthetase</fullName>
    </alternativeName>
</protein>
<dbReference type="GO" id="GO:0004814">
    <property type="term" value="F:arginine-tRNA ligase activity"/>
    <property type="evidence" value="ECO:0007669"/>
    <property type="project" value="UniProtKB-EC"/>
</dbReference>
<dbReference type="Pfam" id="PF05746">
    <property type="entry name" value="DALR_1"/>
    <property type="match status" value="1"/>
</dbReference>
<dbReference type="AlphaFoldDB" id="R7TYK4"/>
<evidence type="ECO:0000259" key="13">
    <source>
        <dbReference type="SMART" id="SM00836"/>
    </source>
</evidence>
<evidence type="ECO:0000256" key="2">
    <source>
        <dbReference type="ARBA" id="ARBA00012837"/>
    </source>
</evidence>
<dbReference type="OrthoDB" id="68056at2759"/>
<dbReference type="EMBL" id="KB307554">
    <property type="protein sequence ID" value="ELT98794.1"/>
    <property type="molecule type" value="Genomic_DNA"/>
</dbReference>
<dbReference type="SUPFAM" id="SSF52374">
    <property type="entry name" value="Nucleotidylyl transferase"/>
    <property type="match status" value="1"/>
</dbReference>
<dbReference type="STRING" id="283909.R7TYK4"/>
<keyword evidence="6 12" id="KW-0648">Protein biosynthesis</keyword>
<keyword evidence="5 12" id="KW-0067">ATP-binding</keyword>
<organism evidence="14">
    <name type="scientific">Capitella teleta</name>
    <name type="common">Polychaete worm</name>
    <dbReference type="NCBI Taxonomy" id="283909"/>
    <lineage>
        <taxon>Eukaryota</taxon>
        <taxon>Metazoa</taxon>
        <taxon>Spiralia</taxon>
        <taxon>Lophotrochozoa</taxon>
        <taxon>Annelida</taxon>
        <taxon>Polychaeta</taxon>
        <taxon>Sedentaria</taxon>
        <taxon>Scolecida</taxon>
        <taxon>Capitellidae</taxon>
        <taxon>Capitella</taxon>
    </lineage>
</organism>
<evidence type="ECO:0000256" key="9">
    <source>
        <dbReference type="ARBA" id="ARBA00039495"/>
    </source>
</evidence>
<dbReference type="Gene3D" id="3.40.50.620">
    <property type="entry name" value="HUPs"/>
    <property type="match status" value="1"/>
</dbReference>
<dbReference type="GO" id="GO:0005524">
    <property type="term" value="F:ATP binding"/>
    <property type="evidence" value="ECO:0007669"/>
    <property type="project" value="UniProtKB-KW"/>
</dbReference>
<evidence type="ECO:0000313" key="14">
    <source>
        <dbReference type="EMBL" id="ELT98794.1"/>
    </source>
</evidence>
<feature type="domain" description="DALR anticodon binding" evidence="13">
    <location>
        <begin position="514"/>
        <end position="639"/>
    </location>
</feature>
<dbReference type="GO" id="GO:0005739">
    <property type="term" value="C:mitochondrion"/>
    <property type="evidence" value="ECO:0007669"/>
    <property type="project" value="TreeGrafter"/>
</dbReference>
<accession>R7TYK4</accession>
<dbReference type="SMART" id="SM00836">
    <property type="entry name" value="DALR_1"/>
    <property type="match status" value="1"/>
</dbReference>
<dbReference type="HOGENOM" id="CLU_006406_6_2_1"/>
<dbReference type="GO" id="GO:0006420">
    <property type="term" value="P:arginyl-tRNA aminoacylation"/>
    <property type="evidence" value="ECO:0007669"/>
    <property type="project" value="InterPro"/>
</dbReference>
<comment type="catalytic activity">
    <reaction evidence="10">
        <text>tRNA(Arg) + L-arginine + ATP = L-arginyl-tRNA(Arg) + AMP + diphosphate</text>
        <dbReference type="Rhea" id="RHEA:20301"/>
        <dbReference type="Rhea" id="RHEA-COMP:9658"/>
        <dbReference type="Rhea" id="RHEA-COMP:9673"/>
        <dbReference type="ChEBI" id="CHEBI:30616"/>
        <dbReference type="ChEBI" id="CHEBI:32682"/>
        <dbReference type="ChEBI" id="CHEBI:33019"/>
        <dbReference type="ChEBI" id="CHEBI:78442"/>
        <dbReference type="ChEBI" id="CHEBI:78513"/>
        <dbReference type="ChEBI" id="CHEBI:456215"/>
        <dbReference type="EC" id="6.1.1.19"/>
    </reaction>
</comment>
<name>R7TYK4_CAPTE</name>
<keyword evidence="4 12" id="KW-0547">Nucleotide-binding</keyword>
<dbReference type="Pfam" id="PF00750">
    <property type="entry name" value="tRNA-synt_1d"/>
    <property type="match status" value="1"/>
</dbReference>
<keyword evidence="3 12" id="KW-0436">Ligase</keyword>
<dbReference type="SUPFAM" id="SSF47323">
    <property type="entry name" value="Anticodon-binding domain of a subclass of class I aminoacyl-tRNA synthetases"/>
    <property type="match status" value="1"/>
</dbReference>
<evidence type="ECO:0000256" key="6">
    <source>
        <dbReference type="ARBA" id="ARBA00022917"/>
    </source>
</evidence>
<dbReference type="Proteomes" id="UP000014760">
    <property type="component" value="Unassembled WGS sequence"/>
</dbReference>
<dbReference type="EnsemblMetazoa" id="CapteT220944">
    <property type="protein sequence ID" value="CapteP220944"/>
    <property type="gene ID" value="CapteG220944"/>
</dbReference>
<dbReference type="EMBL" id="AMQN01002020">
    <property type="status" value="NOT_ANNOTATED_CDS"/>
    <property type="molecule type" value="Genomic_DNA"/>
</dbReference>
<evidence type="ECO:0000256" key="11">
    <source>
        <dbReference type="ARBA" id="ARBA00049595"/>
    </source>
</evidence>
<keyword evidence="7 12" id="KW-0030">Aminoacyl-tRNA synthetase</keyword>
<dbReference type="PRINTS" id="PR01038">
    <property type="entry name" value="TRNASYNTHARG"/>
</dbReference>
<dbReference type="EC" id="6.1.1.19" evidence="2"/>
<proteinExistence type="inferred from homology"/>
<dbReference type="PANTHER" id="PTHR11956">
    <property type="entry name" value="ARGINYL-TRNA SYNTHETASE"/>
    <property type="match status" value="1"/>
</dbReference>
<evidence type="ECO:0000313" key="16">
    <source>
        <dbReference type="Proteomes" id="UP000014760"/>
    </source>
</evidence>
<gene>
    <name evidence="14" type="ORF">CAPTEDRAFT_220944</name>
</gene>
<keyword evidence="16" id="KW-1185">Reference proteome</keyword>
<dbReference type="InterPro" id="IPR001412">
    <property type="entry name" value="aa-tRNA-synth_I_CS"/>
</dbReference>
<dbReference type="InterPro" id="IPR014729">
    <property type="entry name" value="Rossmann-like_a/b/a_fold"/>
</dbReference>
<dbReference type="InterPro" id="IPR008909">
    <property type="entry name" value="DALR_anticod-bd"/>
</dbReference>
<evidence type="ECO:0000256" key="10">
    <source>
        <dbReference type="ARBA" id="ARBA00049339"/>
    </source>
</evidence>
<reference evidence="14 16" key="2">
    <citation type="journal article" date="2013" name="Nature">
        <title>Insights into bilaterian evolution from three spiralian genomes.</title>
        <authorList>
            <person name="Simakov O."/>
            <person name="Marletaz F."/>
            <person name="Cho S.J."/>
            <person name="Edsinger-Gonzales E."/>
            <person name="Havlak P."/>
            <person name="Hellsten U."/>
            <person name="Kuo D.H."/>
            <person name="Larsson T."/>
            <person name="Lv J."/>
            <person name="Arendt D."/>
            <person name="Savage R."/>
            <person name="Osoegawa K."/>
            <person name="de Jong P."/>
            <person name="Grimwood J."/>
            <person name="Chapman J.A."/>
            <person name="Shapiro H."/>
            <person name="Aerts A."/>
            <person name="Otillar R.P."/>
            <person name="Terry A.Y."/>
            <person name="Boore J.L."/>
            <person name="Grigoriev I.V."/>
            <person name="Lindberg D.R."/>
            <person name="Seaver E.C."/>
            <person name="Weisblat D.A."/>
            <person name="Putnam N.H."/>
            <person name="Rokhsar D.S."/>
        </authorList>
    </citation>
    <scope>NUCLEOTIDE SEQUENCE</scope>
    <source>
        <strain evidence="14 16">I ESC-2004</strain>
    </source>
</reference>
<sequence>MALPRLLKHITETRLMPAWRQVYGELDGDLERMLWCLRFSPVRKRTEIASPPLRINAEDLRSCDLFPETMPKGKREGVIAKMDNACAKLNADLPAQERTKVSAKNGMLSIQLHPKIYTQAVVQDILTMKETYGSQGHVHSFIRPHPLSNKVLPARYGHRVLVEYSSPNIAKPFHAGHLRSTLIGNTIANLNKVFGNKVTKVNYLGDWGTQFGLLGVGFRKMGDQSLLKEQPIAHLYDIYVKMQTLIKSEEVATDGNIHKELAMHQQALAFFKSMEQGDEEALNFWQTCCNLSIEEFEAMYKKLGVRFDVYEGESMYYKKGLSLVKMVDEKGLLQTHQDTHVQFAEFLDPKSNELIRSSLLKSDGSTLYITRDLAAILDRKTKYKFDRIHYVVDQSQSDHFRAMFGLLRALGFRWADKPLDEMHVAFGRVAGMSSRKGNAVLLSDIIAEASSRMQQVMNDKETTKITDPDLLKQTAERLGIAAVIVQDLKNKRLTGYNFDWNKILTFTGDTGVFLMYTHARLCSLIRNCDIPLTELEMYEEGAAPLYPLDVLLEPEAIRLSRHLARFNEAVHDAHSKLEPCVVVHYLFTLGHLSSKALDALRVQGEPHQLALPRLALFQCSRVVMAAGLHLIGIEPIDQM</sequence>
<dbReference type="FunCoup" id="R7TYK4">
    <property type="interactions" value="1504"/>
</dbReference>